<proteinExistence type="predicted"/>
<dbReference type="EMBL" id="GBXM01065322">
    <property type="protein sequence ID" value="JAH43255.1"/>
    <property type="molecule type" value="Transcribed_RNA"/>
</dbReference>
<protein>
    <submittedName>
        <fullName evidence="1">Uncharacterized protein</fullName>
    </submittedName>
</protein>
<reference evidence="1" key="1">
    <citation type="submission" date="2014-11" db="EMBL/GenBank/DDBJ databases">
        <authorList>
            <person name="Amaro Gonzalez C."/>
        </authorList>
    </citation>
    <scope>NUCLEOTIDE SEQUENCE</scope>
</reference>
<name>A0A0E9SRI5_ANGAN</name>
<evidence type="ECO:0000313" key="1">
    <source>
        <dbReference type="EMBL" id="JAH43255.1"/>
    </source>
</evidence>
<sequence>MSPIGKLVKKQFLGAIIYIFIHLKKFLQPAQYMAINGFIDQSKKIQFK</sequence>
<reference evidence="1" key="2">
    <citation type="journal article" date="2015" name="Fish Shellfish Immunol.">
        <title>Early steps in the European eel (Anguilla anguilla)-Vibrio vulnificus interaction in the gills: Role of the RtxA13 toxin.</title>
        <authorList>
            <person name="Callol A."/>
            <person name="Pajuelo D."/>
            <person name="Ebbesson L."/>
            <person name="Teles M."/>
            <person name="MacKenzie S."/>
            <person name="Amaro C."/>
        </authorList>
    </citation>
    <scope>NUCLEOTIDE SEQUENCE</scope>
</reference>
<dbReference type="AlphaFoldDB" id="A0A0E9SRI5"/>
<organism evidence="1">
    <name type="scientific">Anguilla anguilla</name>
    <name type="common">European freshwater eel</name>
    <name type="synonym">Muraena anguilla</name>
    <dbReference type="NCBI Taxonomy" id="7936"/>
    <lineage>
        <taxon>Eukaryota</taxon>
        <taxon>Metazoa</taxon>
        <taxon>Chordata</taxon>
        <taxon>Craniata</taxon>
        <taxon>Vertebrata</taxon>
        <taxon>Euteleostomi</taxon>
        <taxon>Actinopterygii</taxon>
        <taxon>Neopterygii</taxon>
        <taxon>Teleostei</taxon>
        <taxon>Anguilliformes</taxon>
        <taxon>Anguillidae</taxon>
        <taxon>Anguilla</taxon>
    </lineage>
</organism>
<accession>A0A0E9SRI5</accession>